<keyword evidence="5" id="KW-0547">Nucleotide-binding</keyword>
<evidence type="ECO:0000256" key="8">
    <source>
        <dbReference type="ARBA" id="ARBA00023180"/>
    </source>
</evidence>
<evidence type="ECO:0000313" key="16">
    <source>
        <dbReference type="RefSeq" id="XP_014662884.1"/>
    </source>
</evidence>
<evidence type="ECO:0000256" key="3">
    <source>
        <dbReference type="ARBA" id="ARBA00012202"/>
    </source>
</evidence>
<keyword evidence="7" id="KW-0472">Membrane</keyword>
<dbReference type="Pfam" id="PF00211">
    <property type="entry name" value="Guanylate_cyc"/>
    <property type="match status" value="1"/>
</dbReference>
<dbReference type="InterPro" id="IPR029787">
    <property type="entry name" value="Nucleotide_cyclase"/>
</dbReference>
<reference evidence="16" key="1">
    <citation type="submission" date="2025-08" db="UniProtKB">
        <authorList>
            <consortium name="RefSeq"/>
        </authorList>
    </citation>
    <scope>IDENTIFICATION</scope>
</reference>
<name>A0ABM1DSG3_PRICU</name>
<evidence type="ECO:0000256" key="4">
    <source>
        <dbReference type="ARBA" id="ARBA00022692"/>
    </source>
</evidence>
<evidence type="ECO:0000256" key="12">
    <source>
        <dbReference type="RuleBase" id="RU003431"/>
    </source>
</evidence>
<dbReference type="PANTHER" id="PTHR11920">
    <property type="entry name" value="GUANYLYL CYCLASE"/>
    <property type="match status" value="1"/>
</dbReference>
<dbReference type="EC" id="4.6.1.2" evidence="3 12"/>
<organism evidence="15 16">
    <name type="scientific">Priapulus caudatus</name>
    <name type="common">Priapulid worm</name>
    <dbReference type="NCBI Taxonomy" id="37621"/>
    <lineage>
        <taxon>Eukaryota</taxon>
        <taxon>Metazoa</taxon>
        <taxon>Ecdysozoa</taxon>
        <taxon>Scalidophora</taxon>
        <taxon>Priapulida</taxon>
        <taxon>Priapulimorpha</taxon>
        <taxon>Priapulimorphida</taxon>
        <taxon>Priapulidae</taxon>
        <taxon>Priapulus</taxon>
    </lineage>
</organism>
<keyword evidence="9 11" id="KW-0456">Lyase</keyword>
<evidence type="ECO:0000256" key="7">
    <source>
        <dbReference type="ARBA" id="ARBA00023136"/>
    </source>
</evidence>
<dbReference type="SMART" id="SM00044">
    <property type="entry name" value="CYCc"/>
    <property type="match status" value="1"/>
</dbReference>
<evidence type="ECO:0000256" key="2">
    <source>
        <dbReference type="ARBA" id="ARBA00004167"/>
    </source>
</evidence>
<dbReference type="InterPro" id="IPR050401">
    <property type="entry name" value="Cyclic_nucleotide_synthase"/>
</dbReference>
<dbReference type="InterPro" id="IPR001245">
    <property type="entry name" value="Ser-Thr/Tyr_kinase_cat_dom"/>
</dbReference>
<keyword evidence="6" id="KW-1133">Transmembrane helix</keyword>
<feature type="domain" description="Guanylate cyclase" evidence="14">
    <location>
        <begin position="396"/>
        <end position="526"/>
    </location>
</feature>
<evidence type="ECO:0000256" key="10">
    <source>
        <dbReference type="ARBA" id="ARBA00023293"/>
    </source>
</evidence>
<evidence type="ECO:0000256" key="5">
    <source>
        <dbReference type="ARBA" id="ARBA00022741"/>
    </source>
</evidence>
<evidence type="ECO:0000259" key="14">
    <source>
        <dbReference type="PROSITE" id="PS50125"/>
    </source>
</evidence>
<comment type="subcellular location">
    <subcellularLocation>
        <location evidence="2">Membrane</location>
        <topology evidence="2">Single-pass membrane protein</topology>
    </subcellularLocation>
</comment>
<proteinExistence type="inferred from homology"/>
<keyword evidence="4" id="KW-0812">Transmembrane</keyword>
<dbReference type="PANTHER" id="PTHR11920:SF300">
    <property type="entry name" value="ATRIAL NATRIURETIC PEPTIDE RECEPTOR 1"/>
    <property type="match status" value="1"/>
</dbReference>
<keyword evidence="10 12" id="KW-0141">cGMP biosynthesis</keyword>
<dbReference type="Gene3D" id="1.10.510.10">
    <property type="entry name" value="Transferase(Phosphotransferase) domain 1"/>
    <property type="match status" value="1"/>
</dbReference>
<dbReference type="PROSITE" id="PS00452">
    <property type="entry name" value="GUANYLATE_CYCLASE_1"/>
    <property type="match status" value="1"/>
</dbReference>
<dbReference type="InterPro" id="IPR001054">
    <property type="entry name" value="A/G_cyclase"/>
</dbReference>
<gene>
    <name evidence="16" type="primary">LOC106805697</name>
</gene>
<evidence type="ECO:0000256" key="6">
    <source>
        <dbReference type="ARBA" id="ARBA00022989"/>
    </source>
</evidence>
<dbReference type="GeneID" id="106805697"/>
<feature type="domain" description="Protein kinase" evidence="13">
    <location>
        <begin position="54"/>
        <end position="322"/>
    </location>
</feature>
<dbReference type="Pfam" id="PF07714">
    <property type="entry name" value="PK_Tyr_Ser-Thr"/>
    <property type="match status" value="1"/>
</dbReference>
<dbReference type="Proteomes" id="UP000695022">
    <property type="component" value="Unplaced"/>
</dbReference>
<sequence length="575" mass="64826">MIISFVVHRKYKLEQELADMSWKVVWADIDFSKHRTHSMASVSKLSIMSAATDVQSMGSLPANAEGQMFTKVGHLKGHMVAMKHVALKKLDLTREVLLELKRMRDMNHDNVARFVGACVDPSNVAILTEYCSKGSLQDILSNESIKLDWLFRFSLVNDIINGMIYIHSTAIGSHGRLKSTNCVVDGRFVLKITDAGLPSFRESSTLLLDIDSYSYFRAQQWTAPELLRLDRAPPGGTKKGDVYSFAIILQEIATRADPHETSNLSPREIIENIKKPMEPPFRPQIDASSCTEQYAALMKRCWGEEPDQRPDFTMIQATMKIVNKGQKAKGNIVDNLLHRMEQYANNLEDLVEERTTAFVEEKKRSEELLYRVLPKSVADQLKLGRSVDPEAYDLVTIYFSDIVGFTAISAASTPIQVVNLLNDLYTLFDAIIAEYDVYKVETIGDAYMVVSGLPLRNGNNHTSEICRMALHLLRTVTAFRMRHRPTDQLKLRIGIHSGPCVAGVVGLTMPRYCLFGDTVNTASRMESNGLPLKIHVSVWSRRLLEPFDTFILEERGEIEMKGKGAVLTYWLLGEK</sequence>
<accession>A0ABM1DSG3</accession>
<dbReference type="CDD" id="cd07302">
    <property type="entry name" value="CHD"/>
    <property type="match status" value="1"/>
</dbReference>
<evidence type="ECO:0000256" key="9">
    <source>
        <dbReference type="ARBA" id="ARBA00023239"/>
    </source>
</evidence>
<protein>
    <recommendedName>
        <fullName evidence="3 12">Guanylate cyclase</fullName>
        <ecNumber evidence="3 12">4.6.1.2</ecNumber>
    </recommendedName>
</protein>
<evidence type="ECO:0000259" key="13">
    <source>
        <dbReference type="PROSITE" id="PS50011"/>
    </source>
</evidence>
<dbReference type="InterPro" id="IPR000719">
    <property type="entry name" value="Prot_kinase_dom"/>
</dbReference>
<evidence type="ECO:0000256" key="1">
    <source>
        <dbReference type="ARBA" id="ARBA00001436"/>
    </source>
</evidence>
<dbReference type="SUPFAM" id="SSF56112">
    <property type="entry name" value="Protein kinase-like (PK-like)"/>
    <property type="match status" value="1"/>
</dbReference>
<keyword evidence="15" id="KW-1185">Reference proteome</keyword>
<comment type="similarity">
    <text evidence="11">Belongs to the adenylyl cyclase class-4/guanylyl cyclase family.</text>
</comment>
<evidence type="ECO:0000256" key="11">
    <source>
        <dbReference type="RuleBase" id="RU000405"/>
    </source>
</evidence>
<dbReference type="PROSITE" id="PS50011">
    <property type="entry name" value="PROTEIN_KINASE_DOM"/>
    <property type="match status" value="1"/>
</dbReference>
<evidence type="ECO:0000313" key="15">
    <source>
        <dbReference type="Proteomes" id="UP000695022"/>
    </source>
</evidence>
<dbReference type="RefSeq" id="XP_014662884.1">
    <property type="nucleotide sequence ID" value="XM_014807398.1"/>
</dbReference>
<dbReference type="CDD" id="cd14042">
    <property type="entry name" value="PK_GC-A_B"/>
    <property type="match status" value="1"/>
</dbReference>
<keyword evidence="8" id="KW-0325">Glycoprotein</keyword>
<dbReference type="PROSITE" id="PS50125">
    <property type="entry name" value="GUANYLATE_CYCLASE_2"/>
    <property type="match status" value="1"/>
</dbReference>
<dbReference type="SUPFAM" id="SSF55073">
    <property type="entry name" value="Nucleotide cyclase"/>
    <property type="match status" value="1"/>
</dbReference>
<dbReference type="InterPro" id="IPR011009">
    <property type="entry name" value="Kinase-like_dom_sf"/>
</dbReference>
<comment type="catalytic activity">
    <reaction evidence="1 12">
        <text>GTP = 3',5'-cyclic GMP + diphosphate</text>
        <dbReference type="Rhea" id="RHEA:13665"/>
        <dbReference type="ChEBI" id="CHEBI:33019"/>
        <dbReference type="ChEBI" id="CHEBI:37565"/>
        <dbReference type="ChEBI" id="CHEBI:57746"/>
        <dbReference type="EC" id="4.6.1.2"/>
    </reaction>
</comment>
<dbReference type="InterPro" id="IPR018297">
    <property type="entry name" value="A/G_cyclase_CS"/>
</dbReference>
<dbReference type="Gene3D" id="3.30.70.1230">
    <property type="entry name" value="Nucleotide cyclase"/>
    <property type="match status" value="1"/>
</dbReference>